<dbReference type="PROSITE" id="PS00677">
    <property type="entry name" value="DAO"/>
    <property type="match status" value="1"/>
</dbReference>
<dbReference type="PANTHER" id="PTHR11530">
    <property type="entry name" value="D-AMINO ACID OXIDASE"/>
    <property type="match status" value="1"/>
</dbReference>
<dbReference type="Gene3D" id="3.40.50.720">
    <property type="entry name" value="NAD(P)-binding Rossmann-like Domain"/>
    <property type="match status" value="1"/>
</dbReference>
<protein>
    <submittedName>
        <fullName evidence="9">Related to D-amino-acid oxidase</fullName>
    </submittedName>
</protein>
<dbReference type="SUPFAM" id="SSF51971">
    <property type="entry name" value="Nucleotide-binding domain"/>
    <property type="match status" value="1"/>
</dbReference>
<dbReference type="Gene3D" id="4.10.240.10">
    <property type="entry name" value="Zn(2)-C6 fungal-type DNA-binding domain"/>
    <property type="match status" value="1"/>
</dbReference>
<dbReference type="InterPro" id="IPR036864">
    <property type="entry name" value="Zn2-C6_fun-type_DNA-bd_sf"/>
</dbReference>
<dbReference type="SUPFAM" id="SSF54373">
    <property type="entry name" value="FAD-linked reductases, C-terminal domain"/>
    <property type="match status" value="1"/>
</dbReference>
<keyword evidence="10" id="KW-1185">Reference proteome</keyword>
<keyword evidence="3" id="KW-0285">Flavoprotein</keyword>
<evidence type="ECO:0000256" key="2">
    <source>
        <dbReference type="ARBA" id="ARBA00006730"/>
    </source>
</evidence>
<evidence type="ECO:0000256" key="3">
    <source>
        <dbReference type="ARBA" id="ARBA00022630"/>
    </source>
</evidence>
<feature type="domain" description="Zn(2)-C6 fungal-type" evidence="8">
    <location>
        <begin position="28"/>
        <end position="58"/>
    </location>
</feature>
<dbReference type="InterPro" id="IPR023209">
    <property type="entry name" value="DAO"/>
</dbReference>
<dbReference type="GO" id="GO:0008270">
    <property type="term" value="F:zinc ion binding"/>
    <property type="evidence" value="ECO:0007669"/>
    <property type="project" value="InterPro"/>
</dbReference>
<reference evidence="9" key="1">
    <citation type="submission" date="2018-03" db="EMBL/GenBank/DDBJ databases">
        <authorList>
            <person name="Guldener U."/>
        </authorList>
    </citation>
    <scope>NUCLEOTIDE SEQUENCE</scope>
</reference>
<comment type="cofactor">
    <cofactor evidence="1">
        <name>FAD</name>
        <dbReference type="ChEBI" id="CHEBI:57692"/>
    </cofactor>
</comment>
<evidence type="ECO:0000256" key="7">
    <source>
        <dbReference type="SAM" id="MobiDB-lite"/>
    </source>
</evidence>
<dbReference type="SUPFAM" id="SSF57701">
    <property type="entry name" value="Zn2/Cys6 DNA-binding domain"/>
    <property type="match status" value="1"/>
</dbReference>
<evidence type="ECO:0000256" key="4">
    <source>
        <dbReference type="ARBA" id="ARBA00022827"/>
    </source>
</evidence>
<comment type="similarity">
    <text evidence="2">Belongs to the DAMOX/DASOX family.</text>
</comment>
<dbReference type="Pfam" id="PF00172">
    <property type="entry name" value="Zn_clus"/>
    <property type="match status" value="1"/>
</dbReference>
<accession>A0AAE8M7G6</accession>
<name>A0AAE8M7G6_9HYPO</name>
<evidence type="ECO:0000313" key="10">
    <source>
        <dbReference type="Proteomes" id="UP001187734"/>
    </source>
</evidence>
<comment type="caution">
    <text evidence="9">The sequence shown here is derived from an EMBL/GenBank/DDBJ whole genome shotgun (WGS) entry which is preliminary data.</text>
</comment>
<dbReference type="CDD" id="cd00067">
    <property type="entry name" value="GAL4"/>
    <property type="match status" value="1"/>
</dbReference>
<dbReference type="PROSITE" id="PS00463">
    <property type="entry name" value="ZN2_CY6_FUNGAL_1"/>
    <property type="match status" value="1"/>
</dbReference>
<dbReference type="GO" id="GO:0071949">
    <property type="term" value="F:FAD binding"/>
    <property type="evidence" value="ECO:0007669"/>
    <property type="project" value="InterPro"/>
</dbReference>
<dbReference type="EMBL" id="ONZP01000169">
    <property type="protein sequence ID" value="SPJ75535.1"/>
    <property type="molecule type" value="Genomic_DNA"/>
</dbReference>
<keyword evidence="6" id="KW-0539">Nucleus</keyword>
<feature type="region of interest" description="Disordered" evidence="7">
    <location>
        <begin position="1"/>
        <end position="22"/>
    </location>
</feature>
<dbReference type="GO" id="GO:0003884">
    <property type="term" value="F:D-amino-acid oxidase activity"/>
    <property type="evidence" value="ECO:0007669"/>
    <property type="project" value="InterPro"/>
</dbReference>
<keyword evidence="4" id="KW-0274">FAD</keyword>
<dbReference type="GO" id="GO:0000981">
    <property type="term" value="F:DNA-binding transcription factor activity, RNA polymerase II-specific"/>
    <property type="evidence" value="ECO:0007669"/>
    <property type="project" value="InterPro"/>
</dbReference>
<proteinExistence type="inferred from homology"/>
<dbReference type="AlphaFoldDB" id="A0AAE8M7G6"/>
<dbReference type="InterPro" id="IPR006181">
    <property type="entry name" value="D-amino_acid_oxidase_CS"/>
</dbReference>
<evidence type="ECO:0000256" key="1">
    <source>
        <dbReference type="ARBA" id="ARBA00001974"/>
    </source>
</evidence>
<evidence type="ECO:0000313" key="9">
    <source>
        <dbReference type="EMBL" id="SPJ75535.1"/>
    </source>
</evidence>
<feature type="region of interest" description="Disordered" evidence="7">
    <location>
        <begin position="67"/>
        <end position="98"/>
    </location>
</feature>
<keyword evidence="5" id="KW-0560">Oxidoreductase</keyword>
<dbReference type="GO" id="GO:0005737">
    <property type="term" value="C:cytoplasm"/>
    <property type="evidence" value="ECO:0007669"/>
    <property type="project" value="TreeGrafter"/>
</dbReference>
<evidence type="ECO:0000256" key="5">
    <source>
        <dbReference type="ARBA" id="ARBA00023002"/>
    </source>
</evidence>
<dbReference type="SMART" id="SM00066">
    <property type="entry name" value="GAL4"/>
    <property type="match status" value="1"/>
</dbReference>
<organism evidence="9 10">
    <name type="scientific">Fusarium torulosum</name>
    <dbReference type="NCBI Taxonomy" id="33205"/>
    <lineage>
        <taxon>Eukaryota</taxon>
        <taxon>Fungi</taxon>
        <taxon>Dikarya</taxon>
        <taxon>Ascomycota</taxon>
        <taxon>Pezizomycotina</taxon>
        <taxon>Sordariomycetes</taxon>
        <taxon>Hypocreomycetidae</taxon>
        <taxon>Hypocreales</taxon>
        <taxon>Nectriaceae</taxon>
        <taxon>Fusarium</taxon>
    </lineage>
</organism>
<dbReference type="Gene3D" id="3.30.9.10">
    <property type="entry name" value="D-Amino Acid Oxidase, subunit A, domain 2"/>
    <property type="match status" value="1"/>
</dbReference>
<dbReference type="InterPro" id="IPR001138">
    <property type="entry name" value="Zn2Cys6_DnaBD"/>
</dbReference>
<dbReference type="Proteomes" id="UP001187734">
    <property type="component" value="Unassembled WGS sequence"/>
</dbReference>
<gene>
    <name evidence="9" type="ORF">FTOL_05266</name>
</gene>
<dbReference type="InterPro" id="IPR006076">
    <property type="entry name" value="FAD-dep_OxRdtase"/>
</dbReference>
<dbReference type="Pfam" id="PF01266">
    <property type="entry name" value="DAO"/>
    <property type="match status" value="1"/>
</dbReference>
<dbReference type="GO" id="GO:0019478">
    <property type="term" value="P:D-amino acid catabolic process"/>
    <property type="evidence" value="ECO:0007669"/>
    <property type="project" value="TreeGrafter"/>
</dbReference>
<evidence type="ECO:0000259" key="8">
    <source>
        <dbReference type="PROSITE" id="PS50048"/>
    </source>
</evidence>
<evidence type="ECO:0000256" key="6">
    <source>
        <dbReference type="ARBA" id="ARBA00023242"/>
    </source>
</evidence>
<sequence>MNHHATGTAEEKAGKVRQRRAHTRSRAGCAECRTRRVRCGEQRPTCLNCVKSKRVCEYPPAKIPLRERRALERGGQAQPWEQSPWDVSKGSKRPGVSSSNTLARQLVLSGSAKTFNVAIDMPLRSQELFHYFFETGQKFGVYPDPNKDSMRYIISDPDALRTAVLIAGTHFAFNVGSLQAFEPTFLFHKIETLRMVKNWVSGGDPKLIASITKQVATLAYTEVCRGDILMAETHLTVIYSVSNNSKDEMIAKRKTLDQELSDRYFLLTSTFIHGIKSILKAVLRYEGLSADIAGLDASITLGLIHRWHLTEGKHSHYLKLKALRLFPAFFATPHSGATLLDVNSKYVIGDLRQATQRFGVDEYRKYTKGSHFMEDEFWLQSQASVFYDKIIMEHLNSISYGNSDHYDSSTTDETDDTDDKTSWCALIVGSQLYIEQVLPLWHPFKKEIYLYSIRILQRELDYALRKPQTAYQADLMFWESFLGLMSIYAHGKQGELDGEPGFRPFFEKTVREQSKSLGLRTWADARAVLSRVTWSAAYAGDGAGVIGLTSALLLAKEGNKVTVVGKHMPGDYDAEYASPWAGANVIPLSPKEASLWERRTWIALKKLVEESPEAGIHFQTTHVLRRNKDTEAAKSGFSAHFYAANPWFKEIFDNFRDNQPSEMAPGYDSGFQYQGVCINVAIYLPWLLGQCLKYGVVVKRAILTNINEAKYLSHTGQKANIIVNATGLGSLKLGGVEDTTVAPARGQVVVVRNETPRNLPLFMCSSALDESGEEIYAMQRAAGGGTVLGGTYQIGNWDTQPDPNTANRIMQRIVDLCPEIAGGKGIPGLSIIRHGVGFRPYRKGGMRLEEEKLDDETWVIHNYGHSGWGYMGSYGCAEGVVKLVGKVTDKTRAKL</sequence>
<dbReference type="PROSITE" id="PS50048">
    <property type="entry name" value="ZN2_CY6_FUNGAL_2"/>
    <property type="match status" value="1"/>
</dbReference>
<dbReference type="PANTHER" id="PTHR11530:SF16">
    <property type="entry name" value="D-AMINO ACID OXIDASE (AFU_ORTHOLOGUE AFUA_5G11290)"/>
    <property type="match status" value="1"/>
</dbReference>